<dbReference type="GO" id="GO:0030655">
    <property type="term" value="P:beta-lactam antibiotic catabolic process"/>
    <property type="evidence" value="ECO:0007669"/>
    <property type="project" value="InterPro"/>
</dbReference>
<dbReference type="InterPro" id="IPR045155">
    <property type="entry name" value="Beta-lactam_cat"/>
</dbReference>
<organism evidence="2 3">
    <name type="scientific">Thermosyntropha lipolytica DSM 11003</name>
    <dbReference type="NCBI Taxonomy" id="1123382"/>
    <lineage>
        <taxon>Bacteria</taxon>
        <taxon>Bacillati</taxon>
        <taxon>Bacillota</taxon>
        <taxon>Clostridia</taxon>
        <taxon>Eubacteriales</taxon>
        <taxon>Syntrophomonadaceae</taxon>
        <taxon>Thermosyntropha</taxon>
    </lineage>
</organism>
<protein>
    <submittedName>
        <fullName evidence="2">Beta-lactamase enzyme family protein</fullName>
    </submittedName>
</protein>
<proteinExistence type="predicted"/>
<reference evidence="3" key="1">
    <citation type="submission" date="2016-11" db="EMBL/GenBank/DDBJ databases">
        <authorList>
            <person name="Varghese N."/>
            <person name="Submissions S."/>
        </authorList>
    </citation>
    <scope>NUCLEOTIDE SEQUENCE [LARGE SCALE GENOMIC DNA]</scope>
    <source>
        <strain evidence="3">DSM 11003</strain>
    </source>
</reference>
<dbReference type="InterPro" id="IPR000871">
    <property type="entry name" value="Beta-lactam_class-A"/>
</dbReference>
<dbReference type="STRING" id="1123382.SAMN02745221_01630"/>
<dbReference type="InterPro" id="IPR012338">
    <property type="entry name" value="Beta-lactam/transpept-like"/>
</dbReference>
<keyword evidence="3" id="KW-1185">Reference proteome</keyword>
<evidence type="ECO:0000313" key="2">
    <source>
        <dbReference type="EMBL" id="SHH07959.1"/>
    </source>
</evidence>
<name>A0A1M5Q2L2_9FIRM</name>
<dbReference type="Proteomes" id="UP000242329">
    <property type="component" value="Unassembled WGS sequence"/>
</dbReference>
<dbReference type="PANTHER" id="PTHR35333">
    <property type="entry name" value="BETA-LACTAMASE"/>
    <property type="match status" value="1"/>
</dbReference>
<evidence type="ECO:0000313" key="3">
    <source>
        <dbReference type="Proteomes" id="UP000242329"/>
    </source>
</evidence>
<evidence type="ECO:0000259" key="1">
    <source>
        <dbReference type="Pfam" id="PF13354"/>
    </source>
</evidence>
<accession>A0A1M5Q2L2</accession>
<dbReference type="AlphaFoldDB" id="A0A1M5Q2L2"/>
<dbReference type="GO" id="GO:0008800">
    <property type="term" value="F:beta-lactamase activity"/>
    <property type="evidence" value="ECO:0007669"/>
    <property type="project" value="InterPro"/>
</dbReference>
<sequence>MISPSENMQGIMMIGFFIRPVLPRLYTLAVLLEQAGSGRIGLDEDYVLRAEDKYVQGTRVEGSGILKGMKPGKIYSYRELAYLMITASDNVAANIILDRIGFPIVNKNMLKYYFL</sequence>
<dbReference type="GO" id="GO:0046677">
    <property type="term" value="P:response to antibiotic"/>
    <property type="evidence" value="ECO:0007669"/>
    <property type="project" value="InterPro"/>
</dbReference>
<dbReference type="SUPFAM" id="SSF56601">
    <property type="entry name" value="beta-lactamase/transpeptidase-like"/>
    <property type="match status" value="1"/>
</dbReference>
<dbReference type="PANTHER" id="PTHR35333:SF4">
    <property type="entry name" value="SLR0121 PROTEIN"/>
    <property type="match status" value="1"/>
</dbReference>
<feature type="domain" description="Beta-lactamase class A catalytic" evidence="1">
    <location>
        <begin position="24"/>
        <end position="110"/>
    </location>
</feature>
<dbReference type="EMBL" id="FQWY01000029">
    <property type="protein sequence ID" value="SHH07959.1"/>
    <property type="molecule type" value="Genomic_DNA"/>
</dbReference>
<dbReference type="Gene3D" id="3.40.710.10">
    <property type="entry name" value="DD-peptidase/beta-lactamase superfamily"/>
    <property type="match status" value="1"/>
</dbReference>
<gene>
    <name evidence="2" type="ORF">SAMN02745221_01630</name>
</gene>
<dbReference type="Pfam" id="PF13354">
    <property type="entry name" value="Beta-lactamase2"/>
    <property type="match status" value="1"/>
</dbReference>